<dbReference type="InterPro" id="IPR015894">
    <property type="entry name" value="Guanylate-bd_N"/>
</dbReference>
<evidence type="ECO:0000313" key="7">
    <source>
        <dbReference type="Proteomes" id="UP000708208"/>
    </source>
</evidence>
<dbReference type="Proteomes" id="UP000708208">
    <property type="component" value="Unassembled WGS sequence"/>
</dbReference>
<feature type="compositionally biased region" description="Low complexity" evidence="4">
    <location>
        <begin position="790"/>
        <end position="801"/>
    </location>
</feature>
<reference evidence="6" key="1">
    <citation type="submission" date="2021-06" db="EMBL/GenBank/DDBJ databases">
        <authorList>
            <person name="Hodson N. C."/>
            <person name="Mongue J. A."/>
            <person name="Jaron S. K."/>
        </authorList>
    </citation>
    <scope>NUCLEOTIDE SEQUENCE</scope>
</reference>
<proteinExistence type="inferred from homology"/>
<dbReference type="OrthoDB" id="6625945at2759"/>
<gene>
    <name evidence="6" type="ORF">AFUS01_LOCUS21875</name>
</gene>
<organism evidence="6 7">
    <name type="scientific">Allacma fusca</name>
    <dbReference type="NCBI Taxonomy" id="39272"/>
    <lineage>
        <taxon>Eukaryota</taxon>
        <taxon>Metazoa</taxon>
        <taxon>Ecdysozoa</taxon>
        <taxon>Arthropoda</taxon>
        <taxon>Hexapoda</taxon>
        <taxon>Collembola</taxon>
        <taxon>Symphypleona</taxon>
        <taxon>Sminthuridae</taxon>
        <taxon>Allacma</taxon>
    </lineage>
</organism>
<name>A0A8J2KBX2_9HEXA</name>
<dbReference type="GO" id="GO:0003924">
    <property type="term" value="F:GTPase activity"/>
    <property type="evidence" value="ECO:0007669"/>
    <property type="project" value="InterPro"/>
</dbReference>
<evidence type="ECO:0000256" key="4">
    <source>
        <dbReference type="SAM" id="MobiDB-lite"/>
    </source>
</evidence>
<keyword evidence="2" id="KW-0342">GTP-binding</keyword>
<feature type="compositionally biased region" description="Basic and acidic residues" evidence="4">
    <location>
        <begin position="802"/>
        <end position="816"/>
    </location>
</feature>
<dbReference type="PANTHER" id="PTHR10751">
    <property type="entry name" value="GUANYLATE BINDING PROTEIN"/>
    <property type="match status" value="1"/>
</dbReference>
<protein>
    <recommendedName>
        <fullName evidence="5">GB1/RHD3-type G domain-containing protein</fullName>
    </recommendedName>
</protein>
<keyword evidence="1" id="KW-0547">Nucleotide-binding</keyword>
<keyword evidence="7" id="KW-1185">Reference proteome</keyword>
<feature type="region of interest" description="Disordered" evidence="4">
    <location>
        <begin position="782"/>
        <end position="816"/>
    </location>
</feature>
<comment type="caution">
    <text evidence="6">The sequence shown here is derived from an EMBL/GenBank/DDBJ whole genome shotgun (WGS) entry which is preliminary data.</text>
</comment>
<comment type="similarity">
    <text evidence="3">Belongs to the TRAFAC class dynamin-like GTPase superfamily. GB1/RHD3 GTPase family.</text>
</comment>
<feature type="domain" description="GB1/RHD3-type G" evidence="5">
    <location>
        <begin position="192"/>
        <end position="468"/>
    </location>
</feature>
<dbReference type="EMBL" id="CAJVCH010248862">
    <property type="protein sequence ID" value="CAG7733432.1"/>
    <property type="molecule type" value="Genomic_DNA"/>
</dbReference>
<dbReference type="GO" id="GO:0005525">
    <property type="term" value="F:GTP binding"/>
    <property type="evidence" value="ECO:0007669"/>
    <property type="project" value="UniProtKB-KW"/>
</dbReference>
<dbReference type="Pfam" id="PF02263">
    <property type="entry name" value="GBP"/>
    <property type="match status" value="1"/>
</dbReference>
<accession>A0A8J2KBX2</accession>
<evidence type="ECO:0000256" key="3">
    <source>
        <dbReference type="PROSITE-ProRule" id="PRU01052"/>
    </source>
</evidence>
<sequence>MGEELSTAAVIEKLLCEDPSAECHLGFCSSCPKLNVMDDLVGAWNEDQIEFYQRKSTDRTTVNKLTEGLQDFRARVKQFVPKIITNDLIARKQAEFIARLKEDVLEDDTTAIIHVDFAMNYSYVYQDEEFSSVEAAAAERHKKLKGALNWEKHSGRFKTPQDMPSLPLLEVHGDSFRINTRNFNYVLDKVLDLPIVILSMNGKLREGKSYVLNYFIRYLKNGTKEDWFEVELPDDEMFPWRSGSHRVTAGINIWSEPFIHDLNGEQVAVLLLDCQGLYDERTTQQQNATVFSLSCLLSSVMIYNAKNKIEDELLEKLRFFSNYTKAVSTITPGHEDTRPYLMFLLRDFEFISEFDFGFHNKDSQPQPIRGERGNYFYRIFTTTDDMTEENQSNREALRECYKDIGMFLMPYPGTNFIEDSVKNQPEDRFQKVLKELVIHTVDNLVTKRLGEEEVTGRSFQPYVNMWAELCENGEFPESLTIEEMSSKLQSTVAVTQALETFKEKFRVILSSKDSGCDDEELNNRFTMTVEESVAFFNSKRSLRYTDSGRVFVDILRLRNDCLRYFREHCVPINQSVRQEKNFSAITKAKHHFNAKLDEYLSSGQAGIDDNGFEKLFDSFFLGAKQIFNAHRASGSEDTVLEHLNTLIIDCLTHFESCGKPLNRKLRHGRNTDSVALALENFKQDFNDFLNSDKAGVKDAELSKMKPRVLHSAIQVFHSNRSSGSDDTVKSYLDELKTACEIHFRDYCVPKNQRRRSEWRSDMTVLGVVGVGTAVLGGLIGALVNDDEEPSGSTSKATSTSTSKKESSHSRKETNPP</sequence>
<evidence type="ECO:0000259" key="5">
    <source>
        <dbReference type="PROSITE" id="PS51715"/>
    </source>
</evidence>
<dbReference type="PROSITE" id="PS51715">
    <property type="entry name" value="G_GB1_RHD3"/>
    <property type="match status" value="1"/>
</dbReference>
<evidence type="ECO:0000256" key="1">
    <source>
        <dbReference type="ARBA" id="ARBA00022741"/>
    </source>
</evidence>
<dbReference type="InterPro" id="IPR030386">
    <property type="entry name" value="G_GB1_RHD3_dom"/>
</dbReference>
<evidence type="ECO:0000256" key="2">
    <source>
        <dbReference type="ARBA" id="ARBA00023134"/>
    </source>
</evidence>
<dbReference type="AlphaFoldDB" id="A0A8J2KBX2"/>
<evidence type="ECO:0000313" key="6">
    <source>
        <dbReference type="EMBL" id="CAG7733432.1"/>
    </source>
</evidence>